<evidence type="ECO:0000313" key="3">
    <source>
        <dbReference type="EMBL" id="MDB0580361.1"/>
    </source>
</evidence>
<dbReference type="OrthoDB" id="2427086at2"/>
<dbReference type="STRING" id="45670.SN16_06095"/>
<organism evidence="2 4">
    <name type="scientific">Salinicoccus roseus</name>
    <dbReference type="NCBI Taxonomy" id="45670"/>
    <lineage>
        <taxon>Bacteria</taxon>
        <taxon>Bacillati</taxon>
        <taxon>Bacillota</taxon>
        <taxon>Bacilli</taxon>
        <taxon>Bacillales</taxon>
        <taxon>Staphylococcaceae</taxon>
        <taxon>Salinicoccus</taxon>
    </lineage>
</organism>
<gene>
    <name evidence="3" type="ORF">F7P68_0007440</name>
    <name evidence="2" type="ORF">SN16_06095</name>
</gene>
<evidence type="ECO:0000313" key="2">
    <source>
        <dbReference type="EMBL" id="KIH71123.1"/>
    </source>
</evidence>
<keyword evidence="5" id="KW-1185">Reference proteome</keyword>
<dbReference type="RefSeq" id="WP_040105719.1">
    <property type="nucleotide sequence ID" value="NZ_JABEVU030000001.1"/>
</dbReference>
<sequence length="123" mass="14189">MQKFITLGEGHGDLFELEALIGHNASRIDRGIFLHTKDGPSTFILIMSPVRGNFQAIYTIYQGVLYKEGTGRKYTLIQEWCKAADIPVVEFSTRDPEDFYEREQFYQYITGVLRLNHLIPPMT</sequence>
<evidence type="ECO:0000259" key="1">
    <source>
        <dbReference type="Pfam" id="PF23648"/>
    </source>
</evidence>
<dbReference type="GeneID" id="77845123"/>
<evidence type="ECO:0000313" key="4">
    <source>
        <dbReference type="Proteomes" id="UP000031546"/>
    </source>
</evidence>
<dbReference type="EMBL" id="JXII01000004">
    <property type="protein sequence ID" value="KIH71123.1"/>
    <property type="molecule type" value="Genomic_DNA"/>
</dbReference>
<evidence type="ECO:0000313" key="5">
    <source>
        <dbReference type="Proteomes" id="UP000527860"/>
    </source>
</evidence>
<reference evidence="3" key="3">
    <citation type="submission" date="2020-04" db="EMBL/GenBank/DDBJ databases">
        <authorList>
            <person name="Tanveer F."/>
            <person name="Xie Y."/>
            <person name="Shinwari Z.K."/>
        </authorList>
    </citation>
    <scope>NUCLEOTIDE SEQUENCE</scope>
    <source>
        <strain evidence="3">MOSEL-ME25</strain>
    </source>
</reference>
<reference evidence="5" key="2">
    <citation type="submission" date="2020-04" db="EMBL/GenBank/DDBJ databases">
        <title>Genome analysis and biological profiling of marine Cellulosimicrobium funkei MOSEL-ME6.</title>
        <authorList>
            <person name="Tanveer F."/>
            <person name="Xie Y."/>
            <person name="Shinwari Z.K."/>
        </authorList>
    </citation>
    <scope>NUCLEOTIDE SEQUENCE [LARGE SCALE GENOMIC DNA]</scope>
    <source>
        <strain evidence="5">MOSEL-ME25</strain>
    </source>
</reference>
<dbReference type="Pfam" id="PF23648">
    <property type="entry name" value="DUF7147"/>
    <property type="match status" value="1"/>
</dbReference>
<dbReference type="InterPro" id="IPR055571">
    <property type="entry name" value="DUF7147"/>
</dbReference>
<reference evidence="2 4" key="1">
    <citation type="submission" date="2015-01" db="EMBL/GenBank/DDBJ databases">
        <title>Genome sequences of high lactate-tolerant strain Salinicoccus roseus W12 with industrial interest.</title>
        <authorList>
            <person name="Wang H."/>
            <person name="Yu B."/>
        </authorList>
    </citation>
    <scope>NUCLEOTIDE SEQUENCE [LARGE SCALE GENOMIC DNA]</scope>
    <source>
        <strain evidence="2 4">W12</strain>
    </source>
</reference>
<feature type="domain" description="DUF7147" evidence="1">
    <location>
        <begin position="1"/>
        <end position="119"/>
    </location>
</feature>
<comment type="caution">
    <text evidence="2">The sequence shown here is derived from an EMBL/GenBank/DDBJ whole genome shotgun (WGS) entry which is preliminary data.</text>
</comment>
<dbReference type="AlphaFoldDB" id="A0A0C2DM74"/>
<protein>
    <recommendedName>
        <fullName evidence="1">DUF7147 domain-containing protein</fullName>
    </recommendedName>
</protein>
<name>A0A0C2DM74_9STAP</name>
<dbReference type="Proteomes" id="UP000527860">
    <property type="component" value="Unassembled WGS sequence"/>
</dbReference>
<reference evidence="3 5" key="4">
    <citation type="submission" date="2022-12" db="EMBL/GenBank/DDBJ databases">
        <title>Genome analysis and biological profiling of marine Salinicoccus roseus MOSEL-ME25.</title>
        <authorList>
            <person name="Mirza F.T."/>
            <person name="Xie Y."/>
            <person name="Shinwari Z.K."/>
        </authorList>
    </citation>
    <scope>NUCLEOTIDE SEQUENCE [LARGE SCALE GENOMIC DNA]</scope>
    <source>
        <strain evidence="3 5">MOSEL-ME25</strain>
    </source>
</reference>
<dbReference type="Proteomes" id="UP000031546">
    <property type="component" value="Unassembled WGS sequence"/>
</dbReference>
<dbReference type="EMBL" id="JABEVU030000001">
    <property type="protein sequence ID" value="MDB0580361.1"/>
    <property type="molecule type" value="Genomic_DNA"/>
</dbReference>
<accession>A0A0C2DM74</accession>
<proteinExistence type="predicted"/>